<dbReference type="Pfam" id="PF14501">
    <property type="entry name" value="HATPase_c_5"/>
    <property type="match status" value="1"/>
</dbReference>
<proteinExistence type="predicted"/>
<feature type="transmembrane region" description="Helical" evidence="1">
    <location>
        <begin position="74"/>
        <end position="92"/>
    </location>
</feature>
<evidence type="ECO:0000256" key="1">
    <source>
        <dbReference type="SAM" id="Phobius"/>
    </source>
</evidence>
<name>A0A1V8XAI1_ENTHR</name>
<keyword evidence="1" id="KW-1133">Transmembrane helix</keyword>
<dbReference type="Proteomes" id="UP000352698">
    <property type="component" value="Unassembled WGS sequence"/>
</dbReference>
<dbReference type="InterPro" id="IPR032834">
    <property type="entry name" value="NatK-like_C"/>
</dbReference>
<keyword evidence="1" id="KW-0812">Transmembrane</keyword>
<dbReference type="EMBL" id="CABEEP010000001">
    <property type="protein sequence ID" value="VTQ59134.1"/>
    <property type="molecule type" value="Genomic_DNA"/>
</dbReference>
<evidence type="ECO:0000313" key="3">
    <source>
        <dbReference type="EMBL" id="VTQ59134.1"/>
    </source>
</evidence>
<dbReference type="PANTHER" id="PTHR40448">
    <property type="entry name" value="TWO-COMPONENT SENSOR HISTIDINE KINASE"/>
    <property type="match status" value="1"/>
</dbReference>
<feature type="transmembrane region" description="Helical" evidence="1">
    <location>
        <begin position="175"/>
        <end position="195"/>
    </location>
</feature>
<dbReference type="SUPFAM" id="SSF55874">
    <property type="entry name" value="ATPase domain of HSP90 chaperone/DNA topoisomerase II/histidine kinase"/>
    <property type="match status" value="1"/>
</dbReference>
<sequence length="425" mass="49177">MFLWSIALQYLIYTICVLLIEHQIKKKYLFVTTILISCVLLGFMYPLFGIFTALFAIGMLMLTFFFFSTSPQKLVYALPWGLLTSLLGDHLTSISDFFILKSAVIEPGDSLQYIHIVISATLSILLALAFKKALENFHGLDRRMIGTVGALMLFTYYIVIFYTRFSGETPQILTINTGFFILYLCGGLFILIYYWKISKRKMADQLLEQRMQMQQDYIRDLEKNYQDLREFKHDYQNLLFSMNSYLAEGDLEGLRKYYNQNILPTRQMMDLFPANLSLLDNIKIPEIRSLLSLKLMMAQEKGLSVHLVIPEEITLKKKHTVNIVRMLGIILDNAIEGALITKKKKIELFVLKKKNSVIIRVINTTMNTLPLNQLKQKGFSTKKDPKNEGLGLFILDELSKANPYIFLETSIENQRFSQTIYIQTK</sequence>
<keyword evidence="1" id="KW-0472">Membrane</keyword>
<dbReference type="AlphaFoldDB" id="A0A1V8XAI1"/>
<evidence type="ECO:0000259" key="2">
    <source>
        <dbReference type="Pfam" id="PF14501"/>
    </source>
</evidence>
<dbReference type="GO" id="GO:0016301">
    <property type="term" value="F:kinase activity"/>
    <property type="evidence" value="ECO:0007669"/>
    <property type="project" value="UniProtKB-KW"/>
</dbReference>
<organism evidence="3 4">
    <name type="scientific">Enterococcus hirae</name>
    <dbReference type="NCBI Taxonomy" id="1354"/>
    <lineage>
        <taxon>Bacteria</taxon>
        <taxon>Bacillati</taxon>
        <taxon>Bacillota</taxon>
        <taxon>Bacilli</taxon>
        <taxon>Lactobacillales</taxon>
        <taxon>Enterococcaceae</taxon>
        <taxon>Enterococcus</taxon>
    </lineage>
</organism>
<dbReference type="GO" id="GO:0042802">
    <property type="term" value="F:identical protein binding"/>
    <property type="evidence" value="ECO:0007669"/>
    <property type="project" value="TreeGrafter"/>
</dbReference>
<evidence type="ECO:0000313" key="4">
    <source>
        <dbReference type="Proteomes" id="UP000352698"/>
    </source>
</evidence>
<feature type="transmembrane region" description="Helical" evidence="1">
    <location>
        <begin position="28"/>
        <end position="44"/>
    </location>
</feature>
<dbReference type="Gene3D" id="3.30.565.10">
    <property type="entry name" value="Histidine kinase-like ATPase, C-terminal domain"/>
    <property type="match status" value="1"/>
</dbReference>
<keyword evidence="3" id="KW-0418">Kinase</keyword>
<dbReference type="CDD" id="cd16935">
    <property type="entry name" value="HATPase_AgrC-ComD-like"/>
    <property type="match status" value="1"/>
</dbReference>
<keyword evidence="3" id="KW-0808">Transferase</keyword>
<protein>
    <submittedName>
        <fullName evidence="3">Histidine kinase-like ATPase</fullName>
    </submittedName>
</protein>
<gene>
    <name evidence="3" type="ORF">NCTC12204_00310</name>
</gene>
<accession>A0A1V8XAI1</accession>
<dbReference type="STRING" id="1354.A6P53_01455"/>
<feature type="transmembrane region" description="Helical" evidence="1">
    <location>
        <begin position="142"/>
        <end position="163"/>
    </location>
</feature>
<dbReference type="RefSeq" id="WP_010736951.1">
    <property type="nucleotide sequence ID" value="NZ_AP027299.1"/>
</dbReference>
<feature type="transmembrane region" description="Helical" evidence="1">
    <location>
        <begin position="6"/>
        <end position="21"/>
    </location>
</feature>
<feature type="transmembrane region" description="Helical" evidence="1">
    <location>
        <begin position="112"/>
        <end position="130"/>
    </location>
</feature>
<comment type="caution">
    <text evidence="3">The sequence shown here is derived from an EMBL/GenBank/DDBJ whole genome shotgun (WGS) entry which is preliminary data.</text>
</comment>
<reference evidence="3 4" key="1">
    <citation type="submission" date="2019-05" db="EMBL/GenBank/DDBJ databases">
        <authorList>
            <consortium name="Pathogen Informatics"/>
        </authorList>
    </citation>
    <scope>NUCLEOTIDE SEQUENCE [LARGE SCALE GENOMIC DNA]</scope>
    <source>
        <strain evidence="3 4">NCTC12204</strain>
    </source>
</reference>
<feature type="domain" description="Sensor histidine kinase NatK-like C-terminal" evidence="2">
    <location>
        <begin position="320"/>
        <end position="423"/>
    </location>
</feature>
<dbReference type="PANTHER" id="PTHR40448:SF1">
    <property type="entry name" value="TWO-COMPONENT SENSOR HISTIDINE KINASE"/>
    <property type="match status" value="1"/>
</dbReference>
<dbReference type="GeneID" id="56785962"/>
<dbReference type="InterPro" id="IPR036890">
    <property type="entry name" value="HATPase_C_sf"/>
</dbReference>
<feature type="transmembrane region" description="Helical" evidence="1">
    <location>
        <begin position="50"/>
        <end position="67"/>
    </location>
</feature>